<keyword evidence="4" id="KW-0804">Transcription</keyword>
<dbReference type="SUPFAM" id="SSF47113">
    <property type="entry name" value="Histone-fold"/>
    <property type="match status" value="1"/>
</dbReference>
<evidence type="ECO:0000256" key="1">
    <source>
        <dbReference type="ARBA" id="ARBA00004123"/>
    </source>
</evidence>
<evidence type="ECO:0000313" key="8">
    <source>
        <dbReference type="Proteomes" id="UP000594262"/>
    </source>
</evidence>
<dbReference type="Proteomes" id="UP000594262">
    <property type="component" value="Unplaced"/>
</dbReference>
<dbReference type="GO" id="GO:0051123">
    <property type="term" value="P:RNA polymerase II preinitiation complex assembly"/>
    <property type="evidence" value="ECO:0007669"/>
    <property type="project" value="TreeGrafter"/>
</dbReference>
<dbReference type="GO" id="GO:0016251">
    <property type="term" value="F:RNA polymerase II general transcription initiation factor activity"/>
    <property type="evidence" value="ECO:0007669"/>
    <property type="project" value="InterPro"/>
</dbReference>
<dbReference type="InterPro" id="IPR037796">
    <property type="entry name" value="TAF6"/>
</dbReference>
<evidence type="ECO:0000256" key="5">
    <source>
        <dbReference type="ARBA" id="ARBA00023242"/>
    </source>
</evidence>
<comment type="similarity">
    <text evidence="2">Belongs to the TAF6 family.</text>
</comment>
<evidence type="ECO:0000259" key="6">
    <source>
        <dbReference type="SMART" id="SM00803"/>
    </source>
</evidence>
<dbReference type="Gene3D" id="1.10.20.10">
    <property type="entry name" value="Histone, subunit A"/>
    <property type="match status" value="1"/>
</dbReference>
<dbReference type="GO" id="GO:0000124">
    <property type="term" value="C:SAGA complex"/>
    <property type="evidence" value="ECO:0007669"/>
    <property type="project" value="InterPro"/>
</dbReference>
<protein>
    <recommendedName>
        <fullName evidence="6">TATA box binding protein associated factor (TAF) histone-like fold domain-containing protein</fullName>
    </recommendedName>
</protein>
<dbReference type="PANTHER" id="PTHR10221:SF22">
    <property type="entry name" value="TAF6-LIKE RNA POLYMERASE II P300_CBP-ASSOCIATED FACTOR-ASSOCIATED FACTOR 65 KDA SUBUNIT 6L"/>
    <property type="match status" value="1"/>
</dbReference>
<dbReference type="AlphaFoldDB" id="A0A7M5V2J1"/>
<proteinExistence type="inferred from homology"/>
<organism evidence="7 8">
    <name type="scientific">Clytia hemisphaerica</name>
    <dbReference type="NCBI Taxonomy" id="252671"/>
    <lineage>
        <taxon>Eukaryota</taxon>
        <taxon>Metazoa</taxon>
        <taxon>Cnidaria</taxon>
        <taxon>Hydrozoa</taxon>
        <taxon>Hydroidolina</taxon>
        <taxon>Leptothecata</taxon>
        <taxon>Obeliida</taxon>
        <taxon>Clytiidae</taxon>
        <taxon>Clytia</taxon>
    </lineage>
</organism>
<dbReference type="InterPro" id="IPR046344">
    <property type="entry name" value="TAF6_C_sf"/>
</dbReference>
<dbReference type="GO" id="GO:0046982">
    <property type="term" value="F:protein heterodimerization activity"/>
    <property type="evidence" value="ECO:0007669"/>
    <property type="project" value="InterPro"/>
</dbReference>
<dbReference type="CDD" id="cd08050">
    <property type="entry name" value="TAF6C"/>
    <property type="match status" value="1"/>
</dbReference>
<dbReference type="InterPro" id="IPR004823">
    <property type="entry name" value="TAF_TATA-bd_Histone-like_dom"/>
</dbReference>
<dbReference type="SUPFAM" id="SSF48371">
    <property type="entry name" value="ARM repeat"/>
    <property type="match status" value="1"/>
</dbReference>
<dbReference type="EnsemblMetazoa" id="CLYHEMT005112.1">
    <property type="protein sequence ID" value="CLYHEMP005112.1"/>
    <property type="gene ID" value="CLYHEMG005112"/>
</dbReference>
<keyword evidence="5" id="KW-0539">Nucleus</keyword>
<evidence type="ECO:0000256" key="3">
    <source>
        <dbReference type="ARBA" id="ARBA00023015"/>
    </source>
</evidence>
<dbReference type="GO" id="GO:0003713">
    <property type="term" value="F:transcription coactivator activity"/>
    <property type="evidence" value="ECO:0007669"/>
    <property type="project" value="TreeGrafter"/>
</dbReference>
<dbReference type="InterPro" id="IPR009072">
    <property type="entry name" value="Histone-fold"/>
</dbReference>
<keyword evidence="8" id="KW-1185">Reference proteome</keyword>
<dbReference type="OrthoDB" id="6621890at2759"/>
<dbReference type="SMART" id="SM00803">
    <property type="entry name" value="TAF"/>
    <property type="match status" value="1"/>
</dbReference>
<comment type="subcellular location">
    <subcellularLocation>
        <location evidence="1">Nucleus</location>
    </subcellularLocation>
</comment>
<dbReference type="GO" id="GO:0046695">
    <property type="term" value="C:SLIK (SAGA-like) complex"/>
    <property type="evidence" value="ECO:0007669"/>
    <property type="project" value="InterPro"/>
</dbReference>
<accession>A0A7M5V2J1</accession>
<dbReference type="Pfam" id="PF07571">
    <property type="entry name" value="TAF6_C"/>
    <property type="match status" value="1"/>
</dbReference>
<evidence type="ECO:0000313" key="7">
    <source>
        <dbReference type="EnsemblMetazoa" id="CLYHEMP005112.1"/>
    </source>
</evidence>
<dbReference type="CDD" id="cd22932">
    <property type="entry name" value="HFD_TAF6L"/>
    <property type="match status" value="1"/>
</dbReference>
<dbReference type="InterPro" id="IPR016024">
    <property type="entry name" value="ARM-type_fold"/>
</dbReference>
<feature type="domain" description="TATA box binding protein associated factor (TAF) histone-like fold" evidence="6">
    <location>
        <begin position="7"/>
        <end position="71"/>
    </location>
</feature>
<sequence>MEQKRYTLLPKQTVDNWVEAIGINKIPDEVSEILSEDITYHIRELVHKSIQIMKHSRRSYLSVDDINSALRESDTDPIFGHSGIEPFNFKAFHTKEGAKVCYLDEKDVNLRETAFDSSLPNEAGETSVKANWLVLEGYNCNSRGHLQKDLEPPLNEVMSKYLQNVTRALISEGDQLRKVALDDLCSNKKLQIIIPHLISFCSTQIKQHTGKETFPSIATHIISTINALVKNHSVILTPYLIQLAKILLFTLMEAKIEAQHWYLHQKAATVLSLLARRHPHSSPDIREQLLKSYLDTFTDPTSKQMAQLHGALCGITQLGITAITNGLFPKIFEKMEILQKHLTPTDDLQGSPELLHVTNQLNETLSILFQSSCFPYVKQLHKKTSSKMSKLYAELNELFGESFVLKCNLNAPKNPEPPVNDNLYNSLVTPLPPKQPSLANDQDSTNGKFLRYETLKKTLISRDYNIKNTHVGNITVKTKWRKKNLSKTNILDQGNFISDKRNHQSLTKTTRGIHKSYGRKKRNISQKIYLTML</sequence>
<dbReference type="Pfam" id="PF02969">
    <property type="entry name" value="TAF"/>
    <property type="match status" value="1"/>
</dbReference>
<dbReference type="PANTHER" id="PTHR10221">
    <property type="entry name" value="TRANSCRIPTION INITIATION FACTOR TFIID SUBUNIT 6"/>
    <property type="match status" value="1"/>
</dbReference>
<dbReference type="GO" id="GO:0005669">
    <property type="term" value="C:transcription factor TFIID complex"/>
    <property type="evidence" value="ECO:0007669"/>
    <property type="project" value="InterPro"/>
</dbReference>
<dbReference type="InterPro" id="IPR011442">
    <property type="entry name" value="TAF6_C"/>
</dbReference>
<name>A0A7M5V2J1_9CNID</name>
<keyword evidence="3" id="KW-0805">Transcription regulation</keyword>
<evidence type="ECO:0000256" key="4">
    <source>
        <dbReference type="ARBA" id="ARBA00023163"/>
    </source>
</evidence>
<reference evidence="7" key="1">
    <citation type="submission" date="2021-01" db="UniProtKB">
        <authorList>
            <consortium name="EnsemblMetazoa"/>
        </authorList>
    </citation>
    <scope>IDENTIFICATION</scope>
</reference>
<evidence type="ECO:0000256" key="2">
    <source>
        <dbReference type="ARBA" id="ARBA00007688"/>
    </source>
</evidence>
<dbReference type="Gene3D" id="1.25.40.770">
    <property type="entry name" value="TAF6, C-terminal HEAT repeat domain"/>
    <property type="match status" value="1"/>
</dbReference>